<dbReference type="EMBL" id="CDMZ01004228">
    <property type="protein sequence ID" value="CEM49077.1"/>
    <property type="molecule type" value="Genomic_DNA"/>
</dbReference>
<dbReference type="VEuPathDB" id="CryptoDB:Cvel_9194"/>
<feature type="region of interest" description="Disordered" evidence="1">
    <location>
        <begin position="1"/>
        <end position="142"/>
    </location>
</feature>
<proteinExistence type="predicted"/>
<feature type="compositionally biased region" description="Acidic residues" evidence="1">
    <location>
        <begin position="37"/>
        <end position="51"/>
    </location>
</feature>
<feature type="compositionally biased region" description="Basic and acidic residues" evidence="1">
    <location>
        <begin position="169"/>
        <end position="185"/>
    </location>
</feature>
<feature type="compositionally biased region" description="Basic and acidic residues" evidence="1">
    <location>
        <begin position="128"/>
        <end position="139"/>
    </location>
</feature>
<feature type="compositionally biased region" description="Pro residues" evidence="1">
    <location>
        <begin position="242"/>
        <end position="258"/>
    </location>
</feature>
<sequence length="310" mass="33897">MEHWDADAVRGAMPISALPTDAGPDSPSDNSSVASEEVGEAQEDNEGEEEGERERGDDGEKEQERQEESEEEEGLGSTFGSSADLLRQLELQRTLEAQQRNERRRGRNPVVRDPRPAIETLDLQSFREVTRPRPNEVVHHPHPVRGRLLERRLRRRMKHTVSSSGADAETERINSEGRRADRPGEVQHLPSSSTGADSHSETTAPVSVCSLPLELLESLCSESPQKEPENPASAGLPSAGNLPPPLHNSSPAPAPPPEQLSKGSGSITHERNAKGGGVEPIRELVLGWMEEAYTSICVRIRLAVDSLRVP</sequence>
<feature type="compositionally biased region" description="Basic and acidic residues" evidence="1">
    <location>
        <begin position="52"/>
        <end position="66"/>
    </location>
</feature>
<reference evidence="2" key="1">
    <citation type="submission" date="2014-11" db="EMBL/GenBank/DDBJ databases">
        <authorList>
            <person name="Otto D Thomas"/>
            <person name="Naeem Raeece"/>
        </authorList>
    </citation>
    <scope>NUCLEOTIDE SEQUENCE</scope>
</reference>
<feature type="compositionally biased region" description="Low complexity" evidence="1">
    <location>
        <begin position="75"/>
        <end position="98"/>
    </location>
</feature>
<dbReference type="AlphaFoldDB" id="A0A0G4HX57"/>
<feature type="compositionally biased region" description="Polar residues" evidence="1">
    <location>
        <begin position="189"/>
        <end position="204"/>
    </location>
</feature>
<organism evidence="2">
    <name type="scientific">Chromera velia CCMP2878</name>
    <dbReference type="NCBI Taxonomy" id="1169474"/>
    <lineage>
        <taxon>Eukaryota</taxon>
        <taxon>Sar</taxon>
        <taxon>Alveolata</taxon>
        <taxon>Colpodellida</taxon>
        <taxon>Chromeraceae</taxon>
        <taxon>Chromera</taxon>
    </lineage>
</organism>
<gene>
    <name evidence="2" type="ORF">Cvel_9194</name>
</gene>
<feature type="region of interest" description="Disordered" evidence="1">
    <location>
        <begin position="221"/>
        <end position="279"/>
    </location>
</feature>
<feature type="region of interest" description="Disordered" evidence="1">
    <location>
        <begin position="156"/>
        <end position="205"/>
    </location>
</feature>
<accession>A0A0G4HX57</accession>
<evidence type="ECO:0000256" key="1">
    <source>
        <dbReference type="SAM" id="MobiDB-lite"/>
    </source>
</evidence>
<protein>
    <submittedName>
        <fullName evidence="2">Uncharacterized protein</fullName>
    </submittedName>
</protein>
<name>A0A0G4HX57_9ALVE</name>
<evidence type="ECO:0000313" key="2">
    <source>
        <dbReference type="EMBL" id="CEM49077.1"/>
    </source>
</evidence>